<evidence type="ECO:0000313" key="4">
    <source>
        <dbReference type="Proteomes" id="UP001279660"/>
    </source>
</evidence>
<comment type="caution">
    <text evidence="3">The sequence shown here is derived from an EMBL/GenBank/DDBJ whole genome shotgun (WGS) entry which is preliminary data.</text>
</comment>
<protein>
    <recommendedName>
        <fullName evidence="1">DNA gyrase inhibitor YacG</fullName>
    </recommendedName>
</protein>
<keyword evidence="1" id="KW-0479">Metal-binding</keyword>
<dbReference type="InterPro" id="IPR013088">
    <property type="entry name" value="Znf_NHR/GATA"/>
</dbReference>
<evidence type="ECO:0000256" key="1">
    <source>
        <dbReference type="HAMAP-Rule" id="MF_00649"/>
    </source>
</evidence>
<name>A0ABU4PRQ7_9SPHN</name>
<dbReference type="EMBL" id="JAWXXV010000001">
    <property type="protein sequence ID" value="MDX5985872.1"/>
    <property type="molecule type" value="Genomic_DNA"/>
</dbReference>
<feature type="region of interest" description="Disordered" evidence="2">
    <location>
        <begin position="39"/>
        <end position="61"/>
    </location>
</feature>
<comment type="subunit">
    <text evidence="1">Interacts with GyrB.</text>
</comment>
<comment type="function">
    <text evidence="1">Inhibits all the catalytic activities of DNA gyrase by preventing its interaction with DNA. Acts by binding directly to the C-terminal domain of GyrB, which probably disrupts DNA binding by the gyrase.</text>
</comment>
<keyword evidence="1" id="KW-0862">Zinc</keyword>
<feature type="binding site" evidence="1">
    <location>
        <position position="10"/>
    </location>
    <ligand>
        <name>Zn(2+)</name>
        <dbReference type="ChEBI" id="CHEBI:29105"/>
    </ligand>
</feature>
<dbReference type="Pfam" id="PF03884">
    <property type="entry name" value="YacG"/>
    <property type="match status" value="1"/>
</dbReference>
<dbReference type="SUPFAM" id="SSF57716">
    <property type="entry name" value="Glucocorticoid receptor-like (DNA-binding domain)"/>
    <property type="match status" value="1"/>
</dbReference>
<dbReference type="RefSeq" id="WP_029622962.1">
    <property type="nucleotide sequence ID" value="NZ_JAWXXV010000001.1"/>
</dbReference>
<sequence>MARSKPCPLCGKPPVAAHAPFCSQGCRDRDLLQWLGEGYALPVSTPPGEEQDGLDSTPERD</sequence>
<feature type="binding site" evidence="1">
    <location>
        <position position="7"/>
    </location>
    <ligand>
        <name>Zn(2+)</name>
        <dbReference type="ChEBI" id="CHEBI:29105"/>
    </ligand>
</feature>
<dbReference type="Proteomes" id="UP001279660">
    <property type="component" value="Unassembled WGS sequence"/>
</dbReference>
<comment type="cofactor">
    <cofactor evidence="1">
        <name>Zn(2+)</name>
        <dbReference type="ChEBI" id="CHEBI:29105"/>
    </cofactor>
    <text evidence="1">Binds 1 zinc ion.</text>
</comment>
<organism evidence="3 4">
    <name type="scientific">Sphingomonas echinoides</name>
    <dbReference type="NCBI Taxonomy" id="59803"/>
    <lineage>
        <taxon>Bacteria</taxon>
        <taxon>Pseudomonadati</taxon>
        <taxon>Pseudomonadota</taxon>
        <taxon>Alphaproteobacteria</taxon>
        <taxon>Sphingomonadales</taxon>
        <taxon>Sphingomonadaceae</taxon>
        <taxon>Sphingomonas</taxon>
    </lineage>
</organism>
<accession>A0ABU4PRQ7</accession>
<dbReference type="InterPro" id="IPR005584">
    <property type="entry name" value="DNA_gyrase_inhibitor_YacG"/>
</dbReference>
<dbReference type="Gene3D" id="3.30.50.10">
    <property type="entry name" value="Erythroid Transcription Factor GATA-1, subunit A"/>
    <property type="match status" value="1"/>
</dbReference>
<feature type="binding site" evidence="1">
    <location>
        <position position="26"/>
    </location>
    <ligand>
        <name>Zn(2+)</name>
        <dbReference type="ChEBI" id="CHEBI:29105"/>
    </ligand>
</feature>
<dbReference type="HAMAP" id="MF_00649">
    <property type="entry name" value="DNA_gyrase_inhibitor_YacG"/>
    <property type="match status" value="1"/>
</dbReference>
<gene>
    <name evidence="1 3" type="primary">yacG</name>
    <name evidence="3" type="ORF">SIL82_16575</name>
</gene>
<proteinExistence type="inferred from homology"/>
<evidence type="ECO:0000256" key="2">
    <source>
        <dbReference type="SAM" id="MobiDB-lite"/>
    </source>
</evidence>
<reference evidence="3 4" key="1">
    <citation type="submission" date="2023-11" db="EMBL/GenBank/DDBJ databases">
        <title>MicrobeMod: A computational toolkit for identifying prokaryotic methylation and restriction-modification with nanopore sequencing.</title>
        <authorList>
            <person name="Crits-Christoph A."/>
            <person name="Kang S.C."/>
            <person name="Lee H."/>
            <person name="Ostrov N."/>
        </authorList>
    </citation>
    <scope>NUCLEOTIDE SEQUENCE [LARGE SCALE GENOMIC DNA]</scope>
    <source>
        <strain evidence="3 4">ATCC 14820</strain>
    </source>
</reference>
<comment type="similarity">
    <text evidence="1">Belongs to the DNA gyrase inhibitor YacG family.</text>
</comment>
<feature type="binding site" evidence="1">
    <location>
        <position position="22"/>
    </location>
    <ligand>
        <name>Zn(2+)</name>
        <dbReference type="ChEBI" id="CHEBI:29105"/>
    </ligand>
</feature>
<evidence type="ECO:0000313" key="3">
    <source>
        <dbReference type="EMBL" id="MDX5985872.1"/>
    </source>
</evidence>
<keyword evidence="4" id="KW-1185">Reference proteome</keyword>